<keyword evidence="3" id="KW-1003">Cell membrane</keyword>
<protein>
    <submittedName>
        <fullName evidence="11">OmpA family protein</fullName>
    </submittedName>
</protein>
<name>A0A839IYP1_9GAMM</name>
<organism evidence="11 12">
    <name type="scientific">Oceanospirillum sediminis</name>
    <dbReference type="NCBI Taxonomy" id="2760088"/>
    <lineage>
        <taxon>Bacteria</taxon>
        <taxon>Pseudomonadati</taxon>
        <taxon>Pseudomonadota</taxon>
        <taxon>Gammaproteobacteria</taxon>
        <taxon>Oceanospirillales</taxon>
        <taxon>Oceanospirillaceae</taxon>
        <taxon>Oceanospirillum</taxon>
    </lineage>
</organism>
<evidence type="ECO:0000256" key="1">
    <source>
        <dbReference type="ARBA" id="ARBA00004162"/>
    </source>
</evidence>
<dbReference type="CDD" id="cd07185">
    <property type="entry name" value="OmpA_C-like"/>
    <property type="match status" value="1"/>
</dbReference>
<accession>A0A839IYP1</accession>
<keyword evidence="4 9" id="KW-0812">Transmembrane</keyword>
<gene>
    <name evidence="11" type="ORF">H4O21_21680</name>
</gene>
<dbReference type="Gene3D" id="3.30.1330.60">
    <property type="entry name" value="OmpA-like domain"/>
    <property type="match status" value="1"/>
</dbReference>
<dbReference type="Pfam" id="PF13677">
    <property type="entry name" value="MotB_plug"/>
    <property type="match status" value="1"/>
</dbReference>
<dbReference type="InterPro" id="IPR025713">
    <property type="entry name" value="MotB-like_N_dom"/>
</dbReference>
<dbReference type="InterPro" id="IPR036737">
    <property type="entry name" value="OmpA-like_sf"/>
</dbReference>
<dbReference type="GO" id="GO:0005886">
    <property type="term" value="C:plasma membrane"/>
    <property type="evidence" value="ECO:0007669"/>
    <property type="project" value="UniProtKB-SubCell"/>
</dbReference>
<dbReference type="Pfam" id="PF00691">
    <property type="entry name" value="OmpA"/>
    <property type="match status" value="1"/>
</dbReference>
<feature type="compositionally biased region" description="Acidic residues" evidence="8">
    <location>
        <begin position="95"/>
        <end position="104"/>
    </location>
</feature>
<comment type="similarity">
    <text evidence="2">Belongs to the MotB family.</text>
</comment>
<dbReference type="AlphaFoldDB" id="A0A839IYP1"/>
<dbReference type="PROSITE" id="PS51123">
    <property type="entry name" value="OMPA_2"/>
    <property type="match status" value="1"/>
</dbReference>
<evidence type="ECO:0000256" key="2">
    <source>
        <dbReference type="ARBA" id="ARBA00008914"/>
    </source>
</evidence>
<evidence type="ECO:0000313" key="11">
    <source>
        <dbReference type="EMBL" id="MBB1489226.1"/>
    </source>
</evidence>
<evidence type="ECO:0000256" key="7">
    <source>
        <dbReference type="PROSITE-ProRule" id="PRU00473"/>
    </source>
</evidence>
<sequence length="270" mass="30931">MTGINTKNRRRRKAKNDEIPEWMVTFADMMTLLLTFFVLILSFSTTDVQRYKNVAEALQTSFGLQDLNPLSIIPADNPPQNENIIEPIKPHESTDSEESEEENQLDSIGNRLETNFTDEIEKGVIIVERDEDHIIIRFPDESAFTSGSDYLEPAVVPVLQKVGQLISEYEMFTIVGGHTDDQPINTERFRSNWDLSAARAVSVAHELTWLTDLEEEFLYVVGNADARPLVPNDTVENRIKNRRVEILLIERPDKTERDVYQGIQQSPLLR</sequence>
<dbReference type="EMBL" id="JACJFM010000047">
    <property type="protein sequence ID" value="MBB1489226.1"/>
    <property type="molecule type" value="Genomic_DNA"/>
</dbReference>
<evidence type="ECO:0000256" key="5">
    <source>
        <dbReference type="ARBA" id="ARBA00022989"/>
    </source>
</evidence>
<feature type="region of interest" description="Disordered" evidence="8">
    <location>
        <begin position="73"/>
        <end position="106"/>
    </location>
</feature>
<keyword evidence="12" id="KW-1185">Reference proteome</keyword>
<proteinExistence type="inferred from homology"/>
<keyword evidence="5 9" id="KW-1133">Transmembrane helix</keyword>
<feature type="transmembrane region" description="Helical" evidence="9">
    <location>
        <begin position="21"/>
        <end position="43"/>
    </location>
</feature>
<feature type="domain" description="OmpA-like" evidence="10">
    <location>
        <begin position="131"/>
        <end position="252"/>
    </location>
</feature>
<dbReference type="Proteomes" id="UP000565262">
    <property type="component" value="Unassembled WGS sequence"/>
</dbReference>
<evidence type="ECO:0000259" key="10">
    <source>
        <dbReference type="PROSITE" id="PS51123"/>
    </source>
</evidence>
<evidence type="ECO:0000256" key="3">
    <source>
        <dbReference type="ARBA" id="ARBA00022475"/>
    </source>
</evidence>
<evidence type="ECO:0000256" key="6">
    <source>
        <dbReference type="ARBA" id="ARBA00023136"/>
    </source>
</evidence>
<evidence type="ECO:0000256" key="8">
    <source>
        <dbReference type="SAM" id="MobiDB-lite"/>
    </source>
</evidence>
<evidence type="ECO:0000313" key="12">
    <source>
        <dbReference type="Proteomes" id="UP000565262"/>
    </source>
</evidence>
<dbReference type="SUPFAM" id="SSF103088">
    <property type="entry name" value="OmpA-like"/>
    <property type="match status" value="1"/>
</dbReference>
<dbReference type="PANTHER" id="PTHR30329">
    <property type="entry name" value="STATOR ELEMENT OF FLAGELLAR MOTOR COMPLEX"/>
    <property type="match status" value="1"/>
</dbReference>
<keyword evidence="6 7" id="KW-0472">Membrane</keyword>
<comment type="subcellular location">
    <subcellularLocation>
        <location evidence="1">Cell membrane</location>
        <topology evidence="1">Single-pass membrane protein</topology>
    </subcellularLocation>
</comment>
<comment type="caution">
    <text evidence="11">The sequence shown here is derived from an EMBL/GenBank/DDBJ whole genome shotgun (WGS) entry which is preliminary data.</text>
</comment>
<evidence type="ECO:0000256" key="4">
    <source>
        <dbReference type="ARBA" id="ARBA00022692"/>
    </source>
</evidence>
<reference evidence="11 12" key="1">
    <citation type="submission" date="2020-08" db="EMBL/GenBank/DDBJ databases">
        <title>Oceanospirillum sp. nov. isolated from marine sediment.</title>
        <authorList>
            <person name="Ji X."/>
        </authorList>
    </citation>
    <scope>NUCLEOTIDE SEQUENCE [LARGE SCALE GENOMIC DNA]</scope>
    <source>
        <strain evidence="11 12">D5</strain>
    </source>
</reference>
<dbReference type="PANTHER" id="PTHR30329:SF21">
    <property type="entry name" value="LIPOPROTEIN YIAD-RELATED"/>
    <property type="match status" value="1"/>
</dbReference>
<evidence type="ECO:0000256" key="9">
    <source>
        <dbReference type="SAM" id="Phobius"/>
    </source>
</evidence>
<dbReference type="InterPro" id="IPR050330">
    <property type="entry name" value="Bact_OuterMem_StrucFunc"/>
</dbReference>
<dbReference type="InterPro" id="IPR006665">
    <property type="entry name" value="OmpA-like"/>
</dbReference>
<dbReference type="RefSeq" id="WP_182811104.1">
    <property type="nucleotide sequence ID" value="NZ_JACJFM010000047.1"/>
</dbReference>